<evidence type="ECO:0000313" key="1">
    <source>
        <dbReference type="EMBL" id="KAJ8017326.1"/>
    </source>
</evidence>
<comment type="caution">
    <text evidence="1">The sequence shown here is derived from an EMBL/GenBank/DDBJ whole genome shotgun (WGS) entry which is preliminary data.</text>
</comment>
<proteinExistence type="predicted"/>
<name>A0ACC2HN91_DALPE</name>
<sequence>MSEIVSFRVFLNELLTAAAVEIFGAFDKMLVECMIRQELDSLQSPVSEEQVSLEHQDWTPCLGQLSVSEGDDPLHKAKLTEYTALNRLKSSKLQMFSVFLNNILTTSAAEDIFGSVKKIVVKYREENDHLRRQLQLTPDIQLCRLDSLQSPVSEEQVSLEHQDWTPCLGQLSVSEGDDPLHKAKLTEYTALNRLKSSKLQMFSAFLNDILTTSAAEDIFGSVKKIVVKYREENDHLRRLMQLTPEIKLCRLDSLPFPISKEKVPPEEQDCEQERSPSLGQENPETMQIKEEQEELRISQGEEQNQGVEPDIIEFIFCPSVKREYNSVTHLKNRNQLKLFHKREKSQSSGDCGRSISQMGTLTKQKLTHTGEKSHSSEDYEKSFCQEESLTEDLLLTVLLLGRPHSSDTPESLGRKSRGYGLNTDIKPTHLK</sequence>
<keyword evidence="2" id="KW-1185">Reference proteome</keyword>
<protein>
    <submittedName>
        <fullName evidence="1">Uncharacterized protein</fullName>
    </submittedName>
</protein>
<evidence type="ECO:0000313" key="2">
    <source>
        <dbReference type="Proteomes" id="UP001157502"/>
    </source>
</evidence>
<gene>
    <name evidence="1" type="ORF">DPEC_G00016710</name>
</gene>
<dbReference type="EMBL" id="CM055728">
    <property type="protein sequence ID" value="KAJ8017326.1"/>
    <property type="molecule type" value="Genomic_DNA"/>
</dbReference>
<reference evidence="1" key="1">
    <citation type="submission" date="2021-05" db="EMBL/GenBank/DDBJ databases">
        <authorList>
            <person name="Pan Q."/>
            <person name="Jouanno E."/>
            <person name="Zahm M."/>
            <person name="Klopp C."/>
            <person name="Cabau C."/>
            <person name="Louis A."/>
            <person name="Berthelot C."/>
            <person name="Parey E."/>
            <person name="Roest Crollius H."/>
            <person name="Montfort J."/>
            <person name="Robinson-Rechavi M."/>
            <person name="Bouchez O."/>
            <person name="Lampietro C."/>
            <person name="Lopez Roques C."/>
            <person name="Donnadieu C."/>
            <person name="Postlethwait J."/>
            <person name="Bobe J."/>
            <person name="Dillon D."/>
            <person name="Chandos A."/>
            <person name="von Hippel F."/>
            <person name="Guiguen Y."/>
        </authorList>
    </citation>
    <scope>NUCLEOTIDE SEQUENCE</scope>
    <source>
        <strain evidence="1">YG-Jan2019</strain>
    </source>
</reference>
<accession>A0ACC2HN91</accession>
<organism evidence="1 2">
    <name type="scientific">Dallia pectoralis</name>
    <name type="common">Alaska blackfish</name>
    <dbReference type="NCBI Taxonomy" id="75939"/>
    <lineage>
        <taxon>Eukaryota</taxon>
        <taxon>Metazoa</taxon>
        <taxon>Chordata</taxon>
        <taxon>Craniata</taxon>
        <taxon>Vertebrata</taxon>
        <taxon>Euteleostomi</taxon>
        <taxon>Actinopterygii</taxon>
        <taxon>Neopterygii</taxon>
        <taxon>Teleostei</taxon>
        <taxon>Protacanthopterygii</taxon>
        <taxon>Esociformes</taxon>
        <taxon>Umbridae</taxon>
        <taxon>Dallia</taxon>
    </lineage>
</organism>
<dbReference type="Proteomes" id="UP001157502">
    <property type="component" value="Chromosome 1"/>
</dbReference>